<protein>
    <recommendedName>
        <fullName evidence="4">Cell wall galactomannoprotein</fullName>
    </recommendedName>
</protein>
<dbReference type="PANTHER" id="PTHR38123:SF4">
    <property type="entry name" value="CELL WALL GALACTOMANNOPROTEIN, PUTATIVE (AFU_ORTHOLOGUE AFUA_4G00870)-RELATED"/>
    <property type="match status" value="1"/>
</dbReference>
<evidence type="ECO:0008006" key="4">
    <source>
        <dbReference type="Google" id="ProtNLM"/>
    </source>
</evidence>
<organism evidence="2 3">
    <name type="scientific">Hortaea werneckii</name>
    <name type="common">Black yeast</name>
    <name type="synonym">Cladosporium werneckii</name>
    <dbReference type="NCBI Taxonomy" id="91943"/>
    <lineage>
        <taxon>Eukaryota</taxon>
        <taxon>Fungi</taxon>
        <taxon>Dikarya</taxon>
        <taxon>Ascomycota</taxon>
        <taxon>Pezizomycotina</taxon>
        <taxon>Dothideomycetes</taxon>
        <taxon>Dothideomycetidae</taxon>
        <taxon>Mycosphaerellales</taxon>
        <taxon>Teratosphaeriaceae</taxon>
        <taxon>Hortaea</taxon>
    </lineage>
</organism>
<gene>
    <name evidence="2" type="ORF">D0868_02773</name>
</gene>
<dbReference type="GO" id="GO:0005576">
    <property type="term" value="C:extracellular region"/>
    <property type="evidence" value="ECO:0007669"/>
    <property type="project" value="TreeGrafter"/>
</dbReference>
<evidence type="ECO:0000313" key="3">
    <source>
        <dbReference type="Proteomes" id="UP000282582"/>
    </source>
</evidence>
<dbReference type="AlphaFoldDB" id="A0A3M6ZAF6"/>
<feature type="chain" id="PRO_5017973789" description="Cell wall galactomannoprotein" evidence="1">
    <location>
        <begin position="19"/>
        <end position="250"/>
    </location>
</feature>
<name>A0A3M6ZAF6_HORWE</name>
<dbReference type="Gene3D" id="1.20.1280.140">
    <property type="match status" value="1"/>
</dbReference>
<dbReference type="EMBL" id="QWIK01000146">
    <property type="protein sequence ID" value="RMY12089.1"/>
    <property type="molecule type" value="Genomic_DNA"/>
</dbReference>
<dbReference type="PANTHER" id="PTHR38123">
    <property type="entry name" value="CELL WALL SERINE-THREONINE-RICH GALACTOMANNOPROTEIN MP1 (AFU_ORTHOLOGUE AFUA_4G03240)"/>
    <property type="match status" value="1"/>
</dbReference>
<feature type="signal peptide" evidence="1">
    <location>
        <begin position="1"/>
        <end position="18"/>
    </location>
</feature>
<dbReference type="InterPro" id="IPR021054">
    <property type="entry name" value="Cell_wall_mannoprotein_1"/>
</dbReference>
<evidence type="ECO:0000256" key="1">
    <source>
        <dbReference type="SAM" id="SignalP"/>
    </source>
</evidence>
<proteinExistence type="predicted"/>
<sequence>MLAYTAAFVGLLASTVYADGAAILKSLDEISASTNKLNDAVVSFKGDFPGALPIAADSIALLEDIKSGTKTAKASDPLTFDETIKVAGATFSLQSTVNMTLANIEEAKPKFDKLLLSPVILGNLKLDKSATDDFSMAVTEKVPENLQATAGQLTAGFDAAFDAAFDEAIATYNVVLAWIDSFQPIHAASVAFAMMSCMNSLLMSQGTKVPRNDPKKTAQQKFMPCSKGNRCWTGMITRPISETIDAMLNQ</sequence>
<dbReference type="Proteomes" id="UP000282582">
    <property type="component" value="Unassembled WGS sequence"/>
</dbReference>
<reference evidence="2 3" key="1">
    <citation type="journal article" date="2018" name="BMC Genomics">
        <title>Genomic evidence for intraspecific hybridization in a clonal and extremely halotolerant yeast.</title>
        <authorList>
            <person name="Gostincar C."/>
            <person name="Stajich J.E."/>
            <person name="Zupancic J."/>
            <person name="Zalar P."/>
            <person name="Gunde-Cimerman N."/>
        </authorList>
    </citation>
    <scope>NUCLEOTIDE SEQUENCE [LARGE SCALE GENOMIC DNA]</scope>
    <source>
        <strain evidence="2 3">EXF-6654</strain>
    </source>
</reference>
<comment type="caution">
    <text evidence="2">The sequence shown here is derived from an EMBL/GenBank/DDBJ whole genome shotgun (WGS) entry which is preliminary data.</text>
</comment>
<dbReference type="Pfam" id="PF12296">
    <property type="entry name" value="HsbA"/>
    <property type="match status" value="1"/>
</dbReference>
<keyword evidence="1" id="KW-0732">Signal</keyword>
<evidence type="ECO:0000313" key="2">
    <source>
        <dbReference type="EMBL" id="RMY12089.1"/>
    </source>
</evidence>
<accession>A0A3M6ZAF6</accession>